<organism evidence="3 4">
    <name type="scientific">Priestia koreensis</name>
    <dbReference type="NCBI Taxonomy" id="284581"/>
    <lineage>
        <taxon>Bacteria</taxon>
        <taxon>Bacillati</taxon>
        <taxon>Bacillota</taxon>
        <taxon>Bacilli</taxon>
        <taxon>Bacillales</taxon>
        <taxon>Bacillaceae</taxon>
        <taxon>Priestia</taxon>
    </lineage>
</organism>
<evidence type="ECO:0000313" key="4">
    <source>
        <dbReference type="Proteomes" id="UP000037558"/>
    </source>
</evidence>
<dbReference type="Pfam" id="PF18705">
    <property type="entry name" value="DUF5643"/>
    <property type="match status" value="1"/>
</dbReference>
<keyword evidence="4" id="KW-1185">Reference proteome</keyword>
<name>A0A0M0L960_9BACI</name>
<dbReference type="AlphaFoldDB" id="A0A0M0L960"/>
<feature type="domain" description="DUF5643" evidence="2">
    <location>
        <begin position="221"/>
        <end position="324"/>
    </location>
</feature>
<evidence type="ECO:0000313" key="3">
    <source>
        <dbReference type="EMBL" id="KOO47559.1"/>
    </source>
</evidence>
<proteinExistence type="predicted"/>
<dbReference type="STRING" id="284581.AMD01_05830"/>
<evidence type="ECO:0000259" key="2">
    <source>
        <dbReference type="Pfam" id="PF18705"/>
    </source>
</evidence>
<feature type="domain" description="DUF4179" evidence="1">
    <location>
        <begin position="41"/>
        <end position="127"/>
    </location>
</feature>
<dbReference type="Gene3D" id="2.60.40.1630">
    <property type="entry name" value="bacillus anthracis domain"/>
    <property type="match status" value="1"/>
</dbReference>
<dbReference type="RefSeq" id="WP_053400464.1">
    <property type="nucleotide sequence ID" value="NZ_LILC01000007.1"/>
</dbReference>
<dbReference type="Proteomes" id="UP000037558">
    <property type="component" value="Unassembled WGS sequence"/>
</dbReference>
<dbReference type="InterPro" id="IPR025436">
    <property type="entry name" value="DUF4179"/>
</dbReference>
<sequence length="471" mass="53103">MDNNEVKKAIDQLHVPDEAVLKAIQQGINRNEQTKNASSTRKWLISGVAAATIIGGTFTSGFISPHMNKVLAQAPLVGDLYKKFGDDMGANLADQHLVTSLNETSTKNGVEVTLTSAYFDGDVVSVTGHVNDAVDNGMNEKGEVSFDMNFENEKGDSDIWKNGGMTKKINKVNGGYDFQLIITYPYDEFNTNLTLPITIRDINGIKGDWNFDVPLTQRENETIVVNHTENYPKDQTSFTVEKINKANASSTLTYKVFSPYKRDQIDFKKAVDDKGNVLYTFSNTNVLTERKVEGGYIKTIRNPFEKLPKDIKSITLYPAVMDIREEPVTHSLNASTFTLKSKRSDLGVHVQDVKQNGNKVVITYVLENFPKRSRSQQEILKKNLEYELWLVDKAFVNEIDPKNPGPPKHHSISKSNVTTLNEKTNQFQSTFYLDGDEKIENFSLNKTSLYFDFSVYIEGKEFKPFTIKLPN</sequence>
<comment type="caution">
    <text evidence="3">The sequence shown here is derived from an EMBL/GenBank/DDBJ whole genome shotgun (WGS) entry which is preliminary data.</text>
</comment>
<dbReference type="PATRIC" id="fig|284581.3.peg.4562"/>
<protein>
    <submittedName>
        <fullName evidence="3">Uncharacterized protein</fullName>
    </submittedName>
</protein>
<evidence type="ECO:0000259" key="1">
    <source>
        <dbReference type="Pfam" id="PF13786"/>
    </source>
</evidence>
<accession>A0A0M0L960</accession>
<dbReference type="EMBL" id="LILC01000007">
    <property type="protein sequence ID" value="KOO47559.1"/>
    <property type="molecule type" value="Genomic_DNA"/>
</dbReference>
<dbReference type="OrthoDB" id="2293641at2"/>
<dbReference type="InterPro" id="IPR040680">
    <property type="entry name" value="DUF5643"/>
</dbReference>
<dbReference type="Pfam" id="PF13786">
    <property type="entry name" value="DUF4179"/>
    <property type="match status" value="1"/>
</dbReference>
<gene>
    <name evidence="3" type="ORF">AMD01_05830</name>
</gene>
<reference evidence="4" key="1">
    <citation type="submission" date="2015-08" db="EMBL/GenBank/DDBJ databases">
        <title>Fjat-14210 dsm16467.</title>
        <authorList>
            <person name="Liu B."/>
            <person name="Wang J."/>
            <person name="Zhu Y."/>
            <person name="Liu G."/>
            <person name="Chen Q."/>
            <person name="Chen Z."/>
            <person name="Lan J."/>
            <person name="Che J."/>
            <person name="Ge C."/>
            <person name="Shi H."/>
            <person name="Pan Z."/>
            <person name="Liu X."/>
        </authorList>
    </citation>
    <scope>NUCLEOTIDE SEQUENCE [LARGE SCALE GENOMIC DNA]</scope>
    <source>
        <strain evidence="4">DSM 16467</strain>
    </source>
</reference>